<name>A0ABR2FMC7_9ROSI</name>
<gene>
    <name evidence="1" type="ORF">V6N12_072266</name>
</gene>
<evidence type="ECO:0000313" key="1">
    <source>
        <dbReference type="EMBL" id="KAK8582068.1"/>
    </source>
</evidence>
<dbReference type="EMBL" id="JBBPBM010000006">
    <property type="protein sequence ID" value="KAK8582068.1"/>
    <property type="molecule type" value="Genomic_DNA"/>
</dbReference>
<dbReference type="Proteomes" id="UP001472677">
    <property type="component" value="Unassembled WGS sequence"/>
</dbReference>
<sequence length="104" mass="12042">MFGVAPRKKLSLFTREWRERHAEIQTLLQSYRKFREDIRQTTRSTSRSTLSRTQVHSKILDSITYDPDLKKLVKPVPLGPVSGVMLGDSFYWRGSSLLLGFTII</sequence>
<protein>
    <submittedName>
        <fullName evidence="1">Uncharacterized protein</fullName>
    </submittedName>
</protein>
<organism evidence="1 2">
    <name type="scientific">Hibiscus sabdariffa</name>
    <name type="common">roselle</name>
    <dbReference type="NCBI Taxonomy" id="183260"/>
    <lineage>
        <taxon>Eukaryota</taxon>
        <taxon>Viridiplantae</taxon>
        <taxon>Streptophyta</taxon>
        <taxon>Embryophyta</taxon>
        <taxon>Tracheophyta</taxon>
        <taxon>Spermatophyta</taxon>
        <taxon>Magnoliopsida</taxon>
        <taxon>eudicotyledons</taxon>
        <taxon>Gunneridae</taxon>
        <taxon>Pentapetalae</taxon>
        <taxon>rosids</taxon>
        <taxon>malvids</taxon>
        <taxon>Malvales</taxon>
        <taxon>Malvaceae</taxon>
        <taxon>Malvoideae</taxon>
        <taxon>Hibiscus</taxon>
    </lineage>
</organism>
<reference evidence="1 2" key="1">
    <citation type="journal article" date="2024" name="G3 (Bethesda)">
        <title>Genome assembly of Hibiscus sabdariffa L. provides insights into metabolisms of medicinal natural products.</title>
        <authorList>
            <person name="Kim T."/>
        </authorList>
    </citation>
    <scope>NUCLEOTIDE SEQUENCE [LARGE SCALE GENOMIC DNA]</scope>
    <source>
        <strain evidence="1">TK-2024</strain>
        <tissue evidence="1">Old leaves</tissue>
    </source>
</reference>
<evidence type="ECO:0000313" key="2">
    <source>
        <dbReference type="Proteomes" id="UP001472677"/>
    </source>
</evidence>
<proteinExistence type="predicted"/>
<comment type="caution">
    <text evidence="1">The sequence shown here is derived from an EMBL/GenBank/DDBJ whole genome shotgun (WGS) entry which is preliminary data.</text>
</comment>
<keyword evidence="2" id="KW-1185">Reference proteome</keyword>
<accession>A0ABR2FMC7</accession>